<keyword evidence="3" id="KW-0560">Oxidoreductase</keyword>
<dbReference type="EC" id="1.1.5.-" evidence="3"/>
<dbReference type="InterPro" id="IPR008979">
    <property type="entry name" value="Galactose-bd-like_sf"/>
</dbReference>
<dbReference type="InterPro" id="IPR011041">
    <property type="entry name" value="Quinoprot_gluc/sorb_DH_b-prop"/>
</dbReference>
<dbReference type="EMBL" id="SIHJ01000001">
    <property type="protein sequence ID" value="TWT37717.1"/>
    <property type="molecule type" value="Genomic_DNA"/>
</dbReference>
<name>A0A5C5VI84_9BACT</name>
<dbReference type="Gene3D" id="2.60.120.260">
    <property type="entry name" value="Galactose-binding domain-like"/>
    <property type="match status" value="2"/>
</dbReference>
<dbReference type="GO" id="GO:0016491">
    <property type="term" value="F:oxidoreductase activity"/>
    <property type="evidence" value="ECO:0007669"/>
    <property type="project" value="UniProtKB-KW"/>
</dbReference>
<dbReference type="SUPFAM" id="SSF50952">
    <property type="entry name" value="Soluble quinoprotein glucose dehydrogenase"/>
    <property type="match status" value="1"/>
</dbReference>
<reference evidence="3 4" key="1">
    <citation type="submission" date="2019-02" db="EMBL/GenBank/DDBJ databases">
        <title>Deep-cultivation of Planctomycetes and their phenomic and genomic characterization uncovers novel biology.</title>
        <authorList>
            <person name="Wiegand S."/>
            <person name="Jogler M."/>
            <person name="Boedeker C."/>
            <person name="Pinto D."/>
            <person name="Vollmers J."/>
            <person name="Rivas-Marin E."/>
            <person name="Kohn T."/>
            <person name="Peeters S.H."/>
            <person name="Heuer A."/>
            <person name="Rast P."/>
            <person name="Oberbeckmann S."/>
            <person name="Bunk B."/>
            <person name="Jeske O."/>
            <person name="Meyerdierks A."/>
            <person name="Storesund J.E."/>
            <person name="Kallscheuer N."/>
            <person name="Luecker S."/>
            <person name="Lage O.M."/>
            <person name="Pohl T."/>
            <person name="Merkel B.J."/>
            <person name="Hornburger P."/>
            <person name="Mueller R.-W."/>
            <person name="Bruemmer F."/>
            <person name="Labrenz M."/>
            <person name="Spormann A.M."/>
            <person name="Op Den Camp H."/>
            <person name="Overmann J."/>
            <person name="Amann R."/>
            <person name="Jetten M.S.M."/>
            <person name="Mascher T."/>
            <person name="Medema M.H."/>
            <person name="Devos D.P."/>
            <person name="Kaster A.-K."/>
            <person name="Ovreas L."/>
            <person name="Rohde M."/>
            <person name="Galperin M.Y."/>
            <person name="Jogler C."/>
        </authorList>
    </citation>
    <scope>NUCLEOTIDE SEQUENCE [LARGE SCALE GENOMIC DNA]</scope>
    <source>
        <strain evidence="3 4">KOR34</strain>
    </source>
</reference>
<dbReference type="SUPFAM" id="SSF49785">
    <property type="entry name" value="Galactose-binding domain-like"/>
    <property type="match status" value="1"/>
</dbReference>
<feature type="compositionally biased region" description="Acidic residues" evidence="1">
    <location>
        <begin position="1308"/>
        <end position="1317"/>
    </location>
</feature>
<dbReference type="InterPro" id="IPR036439">
    <property type="entry name" value="Dockerin_dom_sf"/>
</dbReference>
<dbReference type="InterPro" id="IPR011042">
    <property type="entry name" value="6-blade_b-propeller_TolB-like"/>
</dbReference>
<dbReference type="PANTHER" id="PTHR19328">
    <property type="entry name" value="HEDGEHOG-INTERACTING PROTEIN"/>
    <property type="match status" value="1"/>
</dbReference>
<protein>
    <submittedName>
        <fullName evidence="3">Soluble aldose sugar dehydrogenase YliI</fullName>
        <ecNumber evidence="3">1.1.5.-</ecNumber>
    </submittedName>
</protein>
<keyword evidence="4" id="KW-1185">Reference proteome</keyword>
<dbReference type="GO" id="GO:0000272">
    <property type="term" value="P:polysaccharide catabolic process"/>
    <property type="evidence" value="ECO:0007669"/>
    <property type="project" value="InterPro"/>
</dbReference>
<dbReference type="Gene3D" id="1.10.1330.10">
    <property type="entry name" value="Dockerin domain"/>
    <property type="match status" value="1"/>
</dbReference>
<evidence type="ECO:0000256" key="1">
    <source>
        <dbReference type="SAM" id="MobiDB-lite"/>
    </source>
</evidence>
<evidence type="ECO:0000259" key="2">
    <source>
        <dbReference type="Pfam" id="PF07995"/>
    </source>
</evidence>
<feature type="region of interest" description="Disordered" evidence="1">
    <location>
        <begin position="1247"/>
        <end position="1278"/>
    </location>
</feature>
<dbReference type="RefSeq" id="WP_146565030.1">
    <property type="nucleotide sequence ID" value="NZ_SIHJ01000001.1"/>
</dbReference>
<dbReference type="Gene3D" id="2.60.120.430">
    <property type="entry name" value="Galactose-binding lectin"/>
    <property type="match status" value="1"/>
</dbReference>
<organism evidence="3 4">
    <name type="scientific">Posidoniimonas corsicana</name>
    <dbReference type="NCBI Taxonomy" id="1938618"/>
    <lineage>
        <taxon>Bacteria</taxon>
        <taxon>Pseudomonadati</taxon>
        <taxon>Planctomycetota</taxon>
        <taxon>Planctomycetia</taxon>
        <taxon>Pirellulales</taxon>
        <taxon>Lacipirellulaceae</taxon>
        <taxon>Posidoniimonas</taxon>
    </lineage>
</organism>
<dbReference type="OrthoDB" id="9770043at2"/>
<dbReference type="Gene3D" id="2.120.10.30">
    <property type="entry name" value="TolB, C-terminal domain"/>
    <property type="match status" value="1"/>
</dbReference>
<proteinExistence type="predicted"/>
<dbReference type="InterPro" id="IPR018247">
    <property type="entry name" value="EF_Hand_1_Ca_BS"/>
</dbReference>
<comment type="caution">
    <text evidence="3">The sequence shown here is derived from an EMBL/GenBank/DDBJ whole genome shotgun (WGS) entry which is preliminary data.</text>
</comment>
<dbReference type="PROSITE" id="PS00018">
    <property type="entry name" value="EF_HAND_1"/>
    <property type="match status" value="1"/>
</dbReference>
<dbReference type="PANTHER" id="PTHR19328:SF75">
    <property type="entry name" value="ALDOSE SUGAR DEHYDROGENASE YLII"/>
    <property type="match status" value="1"/>
</dbReference>
<gene>
    <name evidence="3" type="primary">yliI_3</name>
    <name evidence="3" type="ORF">KOR34_26790</name>
</gene>
<dbReference type="InterPro" id="IPR012938">
    <property type="entry name" value="Glc/Sorbosone_DH"/>
</dbReference>
<dbReference type="Pfam" id="PF07995">
    <property type="entry name" value="GSDH"/>
    <property type="match status" value="1"/>
</dbReference>
<evidence type="ECO:0000313" key="3">
    <source>
        <dbReference type="EMBL" id="TWT37717.1"/>
    </source>
</evidence>
<accession>A0A5C5VI84</accession>
<feature type="region of interest" description="Disordered" evidence="1">
    <location>
        <begin position="1290"/>
        <end position="1327"/>
    </location>
</feature>
<feature type="domain" description="Glucose/Sorbosone dehydrogenase" evidence="2">
    <location>
        <begin position="815"/>
        <end position="1077"/>
    </location>
</feature>
<evidence type="ECO:0000313" key="4">
    <source>
        <dbReference type="Proteomes" id="UP000316714"/>
    </source>
</evidence>
<sequence>MPHSPQLRQRRAPRIERLEQRQLLAGDTYLVNFQNDEATTPTGYLRDSGNLFGDRGEGLSYGWTSDHTDQGRERSVLADQRLDTLIHIEAGQAWEFAISNGQYEVTLVIGDPDNNDGVHTANVEGVPFFAGVADGDNPMSQTAVVSVGDGRLTIDVGGAAEKATRVNYVHIVGVPSGPNNAPAQPNITEPSVDGQEVNPADVHMEAVGYFDVDGDAHKSTDWQIWTVGGSAEPVWQTLGIEGVERLHTHLGDGVFINSHAGQIELNANTDYELRARYRDEAGSVSAYSSRLFQTGAASSIFSLQLEDIPATPTPTWTSTLGTPIELPVGDSFLSPSDAIIAFDFDASTNSDSPGGEQAPNILDNDADTKYLNFGEVLTGFIVTPGSASTVRSFTITTANDAPARDPASYVLYGTNDPITSNAHGSGRSENWIELSSGALSLSDDRFVTSDPVSFANTTSYTSYKLIFPTVKNDGAANSMQIAEVDFFTGAAATGAEILSSGDFVIPVQDIVAGPSSDSAPGEEVDKAIDGDVGTKYINHGELNSGFIVTPAVGSTSISGFRLTTANDAPERDPTGWELYGTNEPIQSVDHGFGDGENWTLIDSGIVDLPFERFTQGADVAVNNSAGAFTSYRMVFTGVRDVNAANSVQFSEVEFFGGESSGEAPKLSIQAGDTGDRFLEIEGADIPGNLVTDYPGLVSHADVRVVITAGDKPLSLSRSDLTFGDGGGGSRTIYLPQVELAAGERLDLWVSSAGGTYYGAELQTSPDFSLLARSADLDIPYVVNEPGFVIEQVGDGYRLPVNIAFVPDPGPNPSDPLYFVTELYGSIQVVTRDGAKHEFATGLLDYNPQGPISGSGEQGLTGIAVERDPANPEIYNLYVGMLWDNGSPAGGASHYPKVEKITSVAGGLAMDSRTVLLNMQPETQGQSHQISNISFGPDGLLYVHVGDGFDASTAQDLDQFRGKILRMHTDGAPAAENPFYDAGNGITARDYIWAYGFRNPFGGAWRASDGSHYEVENGPSVDRFAKVEEGVNYGWDGSNASMQINAIYNWAPSTAPVNITFVQRETFNGSMLPASMQDMAFISESGPTYAAGPQANGKRLTVFELDANGAVVDGPSTLVEYAGTGRSSVVALAAGPDGLYFSELYEDTGEGGPTGPGARIYRVRYVNPLAGDYDIDGDVDQDDYTVWRQSYGSNLLLAADGNGDGRVDAADYTVWRDNLGASLAPSLATTTEVAAPAIAIEPPARVAQAAAPVSPDSAPMTRPRRPLAGPPTAESDDSNATLHLQADAAESRFRRITLHGETAETPLQEPDEEVDESAADAVFAGLGDDPQRLASLL</sequence>
<dbReference type="Proteomes" id="UP000316714">
    <property type="component" value="Unassembled WGS sequence"/>
</dbReference>